<dbReference type="AlphaFoldDB" id="A0A9P4QAK5"/>
<gene>
    <name evidence="9" type="ORF">K431DRAFT_242535</name>
</gene>
<name>A0A9P4QAK5_9PEZI</name>
<dbReference type="InterPro" id="IPR024629">
    <property type="entry name" value="Ribosomal_mL67"/>
</dbReference>
<keyword evidence="7" id="KW-0687">Ribonucleoprotein</keyword>
<keyword evidence="10" id="KW-1185">Reference proteome</keyword>
<evidence type="ECO:0000256" key="1">
    <source>
        <dbReference type="ARBA" id="ARBA00004173"/>
    </source>
</evidence>
<dbReference type="Proteomes" id="UP000799441">
    <property type="component" value="Unassembled WGS sequence"/>
</dbReference>
<keyword evidence="3" id="KW-0689">Ribosomal protein</keyword>
<dbReference type="GO" id="GO:0003735">
    <property type="term" value="F:structural constituent of ribosome"/>
    <property type="evidence" value="ECO:0007669"/>
    <property type="project" value="TreeGrafter"/>
</dbReference>
<evidence type="ECO:0000256" key="6">
    <source>
        <dbReference type="ARBA" id="ARBA00023163"/>
    </source>
</evidence>
<keyword evidence="4" id="KW-0805">Transcription regulation</keyword>
<accession>A0A9P4QAK5</accession>
<sequence>MSPKPQNLGEHIYAYCHVMTKQVLYSLTQNLENNAVLRQLPDAGANQKPRALRKDQWKPFFTVTLPPAEQPDSIALRNNPFAQRRQNFQGMHAYKKLLEWRKLHETMWKPSPLLSRPYSPKELDEFEKEMNEKGGSKKQSVYDIAKRRKKLMRMKEVTNQMANSVADLAAVLLHQQEMGRIEAERRQVQTRESREKEVQRLVGLAEDGQAGQGPALEERIQTLNAQLDDAASKGSRRQLRVEKLELTRKRQAINYATQAVAFARLLANGEIQQRIEHMGRVLNAGREGAEDNLKVLAETTSETDKAILRYQIMKQYTEDFEKNWDTQLQALPNEIKDEASAFAPVKDAEPKTLELTAEALSPYLPSFPPKIYNENNLPKKGYSRALLKREAAPIYTTEGIKVEWAQPLDAEYAEQWPEDVEHTYMGYARHTAP</sequence>
<evidence type="ECO:0000256" key="2">
    <source>
        <dbReference type="ARBA" id="ARBA00010741"/>
    </source>
</evidence>
<comment type="similarity">
    <text evidence="2">Belongs to the mitochondrion-specific ribosomal protein mL67 family.</text>
</comment>
<dbReference type="GO" id="GO:0005739">
    <property type="term" value="C:mitochondrion"/>
    <property type="evidence" value="ECO:0007669"/>
    <property type="project" value="UniProtKB-SubCell"/>
</dbReference>
<comment type="subcellular location">
    <subcellularLocation>
        <location evidence="1">Mitochondrion</location>
    </subcellularLocation>
</comment>
<dbReference type="PANTHER" id="PTHR28184:SF1">
    <property type="entry name" value="LARGE RIBOSOMAL SUBUNIT PROTEIN ML67"/>
    <property type="match status" value="1"/>
</dbReference>
<protein>
    <recommendedName>
        <fullName evidence="8">Large ribosomal subunit protein mL67</fullName>
    </recommendedName>
</protein>
<dbReference type="GO" id="GO:0005840">
    <property type="term" value="C:ribosome"/>
    <property type="evidence" value="ECO:0007669"/>
    <property type="project" value="UniProtKB-KW"/>
</dbReference>
<evidence type="ECO:0000256" key="4">
    <source>
        <dbReference type="ARBA" id="ARBA00023015"/>
    </source>
</evidence>
<evidence type="ECO:0000256" key="7">
    <source>
        <dbReference type="ARBA" id="ARBA00023274"/>
    </source>
</evidence>
<evidence type="ECO:0000256" key="3">
    <source>
        <dbReference type="ARBA" id="ARBA00022980"/>
    </source>
</evidence>
<evidence type="ECO:0000256" key="8">
    <source>
        <dbReference type="ARBA" id="ARBA00035185"/>
    </source>
</evidence>
<evidence type="ECO:0000313" key="9">
    <source>
        <dbReference type="EMBL" id="KAF2723662.1"/>
    </source>
</evidence>
<reference evidence="9" key="1">
    <citation type="journal article" date="2020" name="Stud. Mycol.">
        <title>101 Dothideomycetes genomes: a test case for predicting lifestyles and emergence of pathogens.</title>
        <authorList>
            <person name="Haridas S."/>
            <person name="Albert R."/>
            <person name="Binder M."/>
            <person name="Bloem J."/>
            <person name="Labutti K."/>
            <person name="Salamov A."/>
            <person name="Andreopoulos B."/>
            <person name="Baker S."/>
            <person name="Barry K."/>
            <person name="Bills G."/>
            <person name="Bluhm B."/>
            <person name="Cannon C."/>
            <person name="Castanera R."/>
            <person name="Culley D."/>
            <person name="Daum C."/>
            <person name="Ezra D."/>
            <person name="Gonzalez J."/>
            <person name="Henrissat B."/>
            <person name="Kuo A."/>
            <person name="Liang C."/>
            <person name="Lipzen A."/>
            <person name="Lutzoni F."/>
            <person name="Magnuson J."/>
            <person name="Mondo S."/>
            <person name="Nolan M."/>
            <person name="Ohm R."/>
            <person name="Pangilinan J."/>
            <person name="Park H.-J."/>
            <person name="Ramirez L."/>
            <person name="Alfaro M."/>
            <person name="Sun H."/>
            <person name="Tritt A."/>
            <person name="Yoshinaga Y."/>
            <person name="Zwiers L.-H."/>
            <person name="Turgeon B."/>
            <person name="Goodwin S."/>
            <person name="Spatafora J."/>
            <person name="Crous P."/>
            <person name="Grigoriev I."/>
        </authorList>
    </citation>
    <scope>NUCLEOTIDE SEQUENCE</scope>
    <source>
        <strain evidence="9">CBS 116435</strain>
    </source>
</reference>
<keyword evidence="5" id="KW-0496">Mitochondrion</keyword>
<dbReference type="EMBL" id="MU003775">
    <property type="protein sequence ID" value="KAF2723662.1"/>
    <property type="molecule type" value="Genomic_DNA"/>
</dbReference>
<dbReference type="OrthoDB" id="5333655at2759"/>
<dbReference type="GO" id="GO:0003697">
    <property type="term" value="F:single-stranded DNA binding"/>
    <property type="evidence" value="ECO:0007669"/>
    <property type="project" value="InterPro"/>
</dbReference>
<comment type="caution">
    <text evidence="9">The sequence shown here is derived from an EMBL/GenBank/DDBJ whole genome shotgun (WGS) entry which is preliminary data.</text>
</comment>
<dbReference type="GO" id="GO:0000150">
    <property type="term" value="F:DNA strand exchange activity"/>
    <property type="evidence" value="ECO:0007669"/>
    <property type="project" value="InterPro"/>
</dbReference>
<organism evidence="9 10">
    <name type="scientific">Polychaeton citri CBS 116435</name>
    <dbReference type="NCBI Taxonomy" id="1314669"/>
    <lineage>
        <taxon>Eukaryota</taxon>
        <taxon>Fungi</taxon>
        <taxon>Dikarya</taxon>
        <taxon>Ascomycota</taxon>
        <taxon>Pezizomycotina</taxon>
        <taxon>Dothideomycetes</taxon>
        <taxon>Dothideomycetidae</taxon>
        <taxon>Capnodiales</taxon>
        <taxon>Capnodiaceae</taxon>
        <taxon>Polychaeton</taxon>
    </lineage>
</organism>
<evidence type="ECO:0000313" key="10">
    <source>
        <dbReference type="Proteomes" id="UP000799441"/>
    </source>
</evidence>
<proteinExistence type="inferred from homology"/>
<feature type="non-terminal residue" evidence="9">
    <location>
        <position position="433"/>
    </location>
</feature>
<dbReference type="Pfam" id="PF12829">
    <property type="entry name" value="Mhr1"/>
    <property type="match status" value="1"/>
</dbReference>
<evidence type="ECO:0000256" key="5">
    <source>
        <dbReference type="ARBA" id="ARBA00023128"/>
    </source>
</evidence>
<dbReference type="PANTHER" id="PTHR28184">
    <property type="entry name" value="MITOCHONDRIAL HOMOLOGOUS RECOMBINATION PROTEIN 1"/>
    <property type="match status" value="1"/>
</dbReference>
<keyword evidence="6" id="KW-0804">Transcription</keyword>
<dbReference type="GO" id="GO:1990904">
    <property type="term" value="C:ribonucleoprotein complex"/>
    <property type="evidence" value="ECO:0007669"/>
    <property type="project" value="UniProtKB-KW"/>
</dbReference>